<sequence length="310" mass="35272">MGTEFCSLQGGISVNQPRTILSPSYRIRPSSYYQTTLKIQSGVESHDSLENQYFWTLPTLPTEQRNGFLINLIGLSGKAYELRSIHVQARGRLDNIIHPVDVSGEFTAYFGHFESPRLFSTIEDFELQLRAFQCESGVNYRIRTTERDQTGGLQRRVYTCIKKEQKLHPSRGLREKPSEKNGFQATFNINRSTGGSYCVTSAKMVHNHPVDRSTLDWNLVGWSESTVLLFQASDSDTKEYRDSHKEQPHNLCRRITLPLRLMKTLRQHKPGIQCLVPEKRLTEGKTAAIFRTSDCGNVSTCECKNTTVSS</sequence>
<dbReference type="AlphaFoldDB" id="G7YWS0"/>
<reference key="2">
    <citation type="submission" date="2011-10" db="EMBL/GenBank/DDBJ databases">
        <title>The genome and transcriptome sequence of Clonorchis sinensis provide insights into the carcinogenic liver fluke.</title>
        <authorList>
            <person name="Wang X."/>
            <person name="Huang Y."/>
            <person name="Chen W."/>
            <person name="Liu H."/>
            <person name="Guo L."/>
            <person name="Chen Y."/>
            <person name="Luo F."/>
            <person name="Zhou W."/>
            <person name="Sun J."/>
            <person name="Mao Q."/>
            <person name="Liang P."/>
            <person name="Zhou C."/>
            <person name="Tian Y."/>
            <person name="Men J."/>
            <person name="Lv X."/>
            <person name="Huang L."/>
            <person name="Zhou J."/>
            <person name="Hu Y."/>
            <person name="Li R."/>
            <person name="Zhang F."/>
            <person name="Lei H."/>
            <person name="Li X."/>
            <person name="Hu X."/>
            <person name="Liang C."/>
            <person name="Xu J."/>
            <person name="Wu Z."/>
            <person name="Yu X."/>
        </authorList>
    </citation>
    <scope>NUCLEOTIDE SEQUENCE</scope>
    <source>
        <strain>Henan</strain>
    </source>
</reference>
<accession>G7YWS0</accession>
<reference evidence="1" key="1">
    <citation type="journal article" date="2011" name="Genome Biol.">
        <title>The draft genome of the carcinogenic human liver fluke Clonorchis sinensis.</title>
        <authorList>
            <person name="Wang X."/>
            <person name="Chen W."/>
            <person name="Huang Y."/>
            <person name="Sun J."/>
            <person name="Men J."/>
            <person name="Liu H."/>
            <person name="Luo F."/>
            <person name="Guo L."/>
            <person name="Lv X."/>
            <person name="Deng C."/>
            <person name="Zhou C."/>
            <person name="Fan Y."/>
            <person name="Li X."/>
            <person name="Huang L."/>
            <person name="Hu Y."/>
            <person name="Liang C."/>
            <person name="Hu X."/>
            <person name="Xu J."/>
            <person name="Yu X."/>
        </authorList>
    </citation>
    <scope>NUCLEOTIDE SEQUENCE [LARGE SCALE GENOMIC DNA]</scope>
    <source>
        <strain evidence="1">Henan</strain>
    </source>
</reference>
<dbReference type="Proteomes" id="UP000008909">
    <property type="component" value="Unassembled WGS sequence"/>
</dbReference>
<keyword evidence="2" id="KW-1185">Reference proteome</keyword>
<name>G7YWS0_CLOSI</name>
<dbReference type="EMBL" id="DF144720">
    <property type="protein sequence ID" value="GAA57400.1"/>
    <property type="molecule type" value="Genomic_DNA"/>
</dbReference>
<proteinExistence type="predicted"/>
<evidence type="ECO:0000313" key="2">
    <source>
        <dbReference type="Proteomes" id="UP000008909"/>
    </source>
</evidence>
<gene>
    <name evidence="1" type="ORF">CLF_112667</name>
</gene>
<organism evidence="1 2">
    <name type="scientific">Clonorchis sinensis</name>
    <name type="common">Chinese liver fluke</name>
    <dbReference type="NCBI Taxonomy" id="79923"/>
    <lineage>
        <taxon>Eukaryota</taxon>
        <taxon>Metazoa</taxon>
        <taxon>Spiralia</taxon>
        <taxon>Lophotrochozoa</taxon>
        <taxon>Platyhelminthes</taxon>
        <taxon>Trematoda</taxon>
        <taxon>Digenea</taxon>
        <taxon>Opisthorchiida</taxon>
        <taxon>Opisthorchiata</taxon>
        <taxon>Opisthorchiidae</taxon>
        <taxon>Clonorchis</taxon>
    </lineage>
</organism>
<evidence type="ECO:0000313" key="1">
    <source>
        <dbReference type="EMBL" id="GAA57400.1"/>
    </source>
</evidence>
<protein>
    <submittedName>
        <fullName evidence="1">Uncharacterized protein</fullName>
    </submittedName>
</protein>